<dbReference type="Proteomes" id="UP000095546">
    <property type="component" value="Unassembled WGS sequence"/>
</dbReference>
<keyword evidence="2" id="KW-0732">Signal</keyword>
<feature type="region of interest" description="Disordered" evidence="1">
    <location>
        <begin position="442"/>
        <end position="463"/>
    </location>
</feature>
<dbReference type="OrthoDB" id="1669569at2"/>
<dbReference type="STRING" id="187979.ERS852385_00069"/>
<sequence length="463" mass="51367">MRCRYVLGLALLACALWQPAADASGYFPFEGNVVAHRSPDGALSFATGPDVPLTKVFQQGGEAPTYLFRFWAQKRNIAKQGAIHAQLLADGRQVPLEPVSAEADMHAVDVFCGSYRVAEEALQQAAHAASYEFQLVGADGSVLWRQKGKKKTAEAIQNILAAGPSSYLREGVVRDAKAVDSVRRDSRPRVFLPSVAPAEVQEWIVLHHQVLMQDKLGKALWGEFRPYYHKSHDDIVFFMGRAIGDGVPLITFETRPYAGGTMLALMKDQVLEDRYWHTARTVGMMTAADDIVSLTSVWRDLDDQWDGFLNDAYETFQGYADFGFILDSTHKKGEGNRFFVTKVRDGIQEIAPGDELLALDGDELAWYKPNELRLKLLQHRGPATLCLRTAAGEERTVELAPTLQQPKGAPNLPKDRKAFFEAGKVKGSKEALVDSGNYPTLFEQADPTYAQPSARERHEALAR</sequence>
<feature type="chain" id="PRO_5008014448" description="PDZ domain-containing protein" evidence="2">
    <location>
        <begin position="24"/>
        <end position="463"/>
    </location>
</feature>
<evidence type="ECO:0000313" key="3">
    <source>
        <dbReference type="EMBL" id="CUN34877.1"/>
    </source>
</evidence>
<proteinExistence type="predicted"/>
<gene>
    <name evidence="3" type="ORF">ERS852385_00069</name>
</gene>
<organism evidence="3 4">
    <name type="scientific">Mitsuokella jalaludinii</name>
    <dbReference type="NCBI Taxonomy" id="187979"/>
    <lineage>
        <taxon>Bacteria</taxon>
        <taxon>Bacillati</taxon>
        <taxon>Bacillota</taxon>
        <taxon>Negativicutes</taxon>
        <taxon>Selenomonadales</taxon>
        <taxon>Selenomonadaceae</taxon>
        <taxon>Mitsuokella</taxon>
    </lineage>
</organism>
<feature type="compositionally biased region" description="Basic and acidic residues" evidence="1">
    <location>
        <begin position="454"/>
        <end position="463"/>
    </location>
</feature>
<dbReference type="EMBL" id="CYYU01000001">
    <property type="protein sequence ID" value="CUN34877.1"/>
    <property type="molecule type" value="Genomic_DNA"/>
</dbReference>
<protein>
    <recommendedName>
        <fullName evidence="5">PDZ domain-containing protein</fullName>
    </recommendedName>
</protein>
<dbReference type="AlphaFoldDB" id="A0A173W8U0"/>
<evidence type="ECO:0000313" key="4">
    <source>
        <dbReference type="Proteomes" id="UP000095546"/>
    </source>
</evidence>
<evidence type="ECO:0000256" key="1">
    <source>
        <dbReference type="SAM" id="MobiDB-lite"/>
    </source>
</evidence>
<accession>A0A173W8U0</accession>
<keyword evidence="4" id="KW-1185">Reference proteome</keyword>
<feature type="signal peptide" evidence="2">
    <location>
        <begin position="1"/>
        <end position="23"/>
    </location>
</feature>
<dbReference type="RefSeq" id="WP_055159886.1">
    <property type="nucleotide sequence ID" value="NZ_CABIWZ010000001.1"/>
</dbReference>
<reference evidence="3 4" key="1">
    <citation type="submission" date="2015-09" db="EMBL/GenBank/DDBJ databases">
        <authorList>
            <consortium name="Pathogen Informatics"/>
        </authorList>
    </citation>
    <scope>NUCLEOTIDE SEQUENCE [LARGE SCALE GENOMIC DNA]</scope>
    <source>
        <strain evidence="3 4">2789STDY5608828</strain>
    </source>
</reference>
<evidence type="ECO:0000256" key="2">
    <source>
        <dbReference type="SAM" id="SignalP"/>
    </source>
</evidence>
<name>A0A173W8U0_9FIRM</name>
<evidence type="ECO:0008006" key="5">
    <source>
        <dbReference type="Google" id="ProtNLM"/>
    </source>
</evidence>